<dbReference type="EMBL" id="JAOYFB010000001">
    <property type="protein sequence ID" value="KAK4005203.1"/>
    <property type="molecule type" value="Genomic_DNA"/>
</dbReference>
<dbReference type="InterPro" id="IPR018271">
    <property type="entry name" value="Ribosomal_uS14_CS"/>
</dbReference>
<evidence type="ECO:0000256" key="8">
    <source>
        <dbReference type="ARBA" id="ARBA00023274"/>
    </source>
</evidence>
<dbReference type="InterPro" id="IPR039744">
    <property type="entry name" value="RIbosomal_uS14_euk_arc"/>
</dbReference>
<proteinExistence type="inferred from homology"/>
<keyword evidence="12" id="KW-1185">Reference proteome</keyword>
<keyword evidence="7" id="KW-0689">Ribosomal protein</keyword>
<dbReference type="PROSITE" id="PS00527">
    <property type="entry name" value="RIBOSOMAL_S14"/>
    <property type="match status" value="1"/>
</dbReference>
<dbReference type="PANTHER" id="PTHR12010">
    <property type="entry name" value="40S RIBOSOMAL PROTEIN S29"/>
    <property type="match status" value="1"/>
</dbReference>
<dbReference type="NCBIfam" id="NF004424">
    <property type="entry name" value="PRK05766.1"/>
    <property type="match status" value="1"/>
</dbReference>
<evidence type="ECO:0000256" key="4">
    <source>
        <dbReference type="ARBA" id="ARBA00009083"/>
    </source>
</evidence>
<evidence type="ECO:0000313" key="11">
    <source>
        <dbReference type="EMBL" id="KAK4005203.1"/>
    </source>
</evidence>
<dbReference type="InterPro" id="IPR043140">
    <property type="entry name" value="Ribosomal_uS14_sf"/>
</dbReference>
<evidence type="ECO:0000313" key="12">
    <source>
        <dbReference type="Proteomes" id="UP001234178"/>
    </source>
</evidence>
<evidence type="ECO:0000256" key="3">
    <source>
        <dbReference type="ARBA" id="ARBA00004514"/>
    </source>
</evidence>
<evidence type="ECO:0000256" key="9">
    <source>
        <dbReference type="ARBA" id="ARBA00035167"/>
    </source>
</evidence>
<comment type="cofactor">
    <cofactor evidence="1">
        <name>Zn(2+)</name>
        <dbReference type="ChEBI" id="CHEBI:29105"/>
    </cofactor>
</comment>
<dbReference type="PANTHER" id="PTHR12010:SF2">
    <property type="entry name" value="40S RIBOSOMAL PROTEIN S29"/>
    <property type="match status" value="1"/>
</dbReference>
<evidence type="ECO:0000256" key="6">
    <source>
        <dbReference type="ARBA" id="ARBA00022833"/>
    </source>
</evidence>
<sequence>MGFQNLWYSHPRKYGAGSRTWLKFSCSTSNNLETWSYPIAFGRACANRHGLVRKYGLNLCRQCFREYSADIGFKKLD</sequence>
<accession>A0ABQ9YX29</accession>
<evidence type="ECO:0000256" key="5">
    <source>
        <dbReference type="ARBA" id="ARBA00011542"/>
    </source>
</evidence>
<evidence type="ECO:0000256" key="7">
    <source>
        <dbReference type="ARBA" id="ARBA00022980"/>
    </source>
</evidence>
<dbReference type="InterPro" id="IPR001209">
    <property type="entry name" value="Ribosomal_uS14"/>
</dbReference>
<comment type="subcellular location">
    <subcellularLocation>
        <location evidence="3">Cytoplasm</location>
        <location evidence="3">Cytosol</location>
    </subcellularLocation>
    <subcellularLocation>
        <location evidence="2">Rough endoplasmic reticulum</location>
    </subcellularLocation>
</comment>
<gene>
    <name evidence="11" type="ORF">OUZ56_006922</name>
</gene>
<reference evidence="11 12" key="1">
    <citation type="journal article" date="2023" name="Nucleic Acids Res.">
        <title>The hologenome of Daphnia magna reveals possible DNA methylation and microbiome-mediated evolution of the host genome.</title>
        <authorList>
            <person name="Chaturvedi A."/>
            <person name="Li X."/>
            <person name="Dhandapani V."/>
            <person name="Marshall H."/>
            <person name="Kissane S."/>
            <person name="Cuenca-Cambronero M."/>
            <person name="Asole G."/>
            <person name="Calvet F."/>
            <person name="Ruiz-Romero M."/>
            <person name="Marangio P."/>
            <person name="Guigo R."/>
            <person name="Rago D."/>
            <person name="Mirbahai L."/>
            <person name="Eastwood N."/>
            <person name="Colbourne J.K."/>
            <person name="Zhou J."/>
            <person name="Mallon E."/>
            <person name="Orsini L."/>
        </authorList>
    </citation>
    <scope>NUCLEOTIDE SEQUENCE [LARGE SCALE GENOMIC DNA]</scope>
    <source>
        <strain evidence="11">LRV0_1</strain>
    </source>
</reference>
<organism evidence="11 12">
    <name type="scientific">Daphnia magna</name>
    <dbReference type="NCBI Taxonomy" id="35525"/>
    <lineage>
        <taxon>Eukaryota</taxon>
        <taxon>Metazoa</taxon>
        <taxon>Ecdysozoa</taxon>
        <taxon>Arthropoda</taxon>
        <taxon>Crustacea</taxon>
        <taxon>Branchiopoda</taxon>
        <taxon>Diplostraca</taxon>
        <taxon>Cladocera</taxon>
        <taxon>Anomopoda</taxon>
        <taxon>Daphniidae</taxon>
        <taxon>Daphnia</taxon>
    </lineage>
</organism>
<evidence type="ECO:0000256" key="10">
    <source>
        <dbReference type="ARBA" id="ARBA00035455"/>
    </source>
</evidence>
<name>A0ABQ9YX29_9CRUS</name>
<evidence type="ECO:0000256" key="2">
    <source>
        <dbReference type="ARBA" id="ARBA00004427"/>
    </source>
</evidence>
<comment type="caution">
    <text evidence="11">The sequence shown here is derived from an EMBL/GenBank/DDBJ whole genome shotgun (WGS) entry which is preliminary data.</text>
</comment>
<protein>
    <recommendedName>
        <fullName evidence="9">Small ribosomal subunit protein uS14</fullName>
    </recommendedName>
    <alternativeName>
        <fullName evidence="10">40S ribosomal protein S29</fullName>
    </alternativeName>
</protein>
<keyword evidence="8" id="KW-0687">Ribonucleoprotein</keyword>
<dbReference type="Proteomes" id="UP001234178">
    <property type="component" value="Unassembled WGS sequence"/>
</dbReference>
<comment type="subunit">
    <text evidence="5">Component of the 40S small ribosomal subunit.</text>
</comment>
<evidence type="ECO:0000256" key="1">
    <source>
        <dbReference type="ARBA" id="ARBA00001947"/>
    </source>
</evidence>
<dbReference type="Gene3D" id="4.10.830.10">
    <property type="entry name" value="30s Ribosomal Protein S14, Chain N"/>
    <property type="match status" value="1"/>
</dbReference>
<comment type="similarity">
    <text evidence="4">Belongs to the universal ribosomal protein uS14 family.</text>
</comment>
<dbReference type="Pfam" id="PF00253">
    <property type="entry name" value="Ribosomal_S14"/>
    <property type="match status" value="1"/>
</dbReference>
<keyword evidence="6" id="KW-0862">Zinc</keyword>